<dbReference type="AlphaFoldDB" id="A0A4Q2DHY8"/>
<proteinExistence type="predicted"/>
<protein>
    <recommendedName>
        <fullName evidence="2">DUF6593 domain-containing protein</fullName>
    </recommendedName>
</protein>
<dbReference type="InterPro" id="IPR046528">
    <property type="entry name" value="DUF6593"/>
</dbReference>
<dbReference type="Pfam" id="PF20236">
    <property type="entry name" value="DUF6593"/>
    <property type="match status" value="1"/>
</dbReference>
<feature type="region of interest" description="Disordered" evidence="1">
    <location>
        <begin position="268"/>
        <end position="302"/>
    </location>
</feature>
<organism evidence="3 4">
    <name type="scientific">Candolleomyces aberdarensis</name>
    <dbReference type="NCBI Taxonomy" id="2316362"/>
    <lineage>
        <taxon>Eukaryota</taxon>
        <taxon>Fungi</taxon>
        <taxon>Dikarya</taxon>
        <taxon>Basidiomycota</taxon>
        <taxon>Agaricomycotina</taxon>
        <taxon>Agaricomycetes</taxon>
        <taxon>Agaricomycetidae</taxon>
        <taxon>Agaricales</taxon>
        <taxon>Agaricineae</taxon>
        <taxon>Psathyrellaceae</taxon>
        <taxon>Candolleomyces</taxon>
    </lineage>
</organism>
<evidence type="ECO:0000313" key="3">
    <source>
        <dbReference type="EMBL" id="RXW19570.1"/>
    </source>
</evidence>
<keyword evidence="4" id="KW-1185">Reference proteome</keyword>
<evidence type="ECO:0000259" key="2">
    <source>
        <dbReference type="Pfam" id="PF20236"/>
    </source>
</evidence>
<dbReference type="Proteomes" id="UP000290288">
    <property type="component" value="Unassembled WGS sequence"/>
</dbReference>
<name>A0A4Q2DHY8_9AGAR</name>
<feature type="domain" description="DUF6593" evidence="2">
    <location>
        <begin position="155"/>
        <end position="246"/>
    </location>
</feature>
<feature type="region of interest" description="Disordered" evidence="1">
    <location>
        <begin position="1"/>
        <end position="70"/>
    </location>
</feature>
<dbReference type="OrthoDB" id="2605483at2759"/>
<evidence type="ECO:0000313" key="4">
    <source>
        <dbReference type="Proteomes" id="UP000290288"/>
    </source>
</evidence>
<feature type="region of interest" description="Disordered" evidence="1">
    <location>
        <begin position="126"/>
        <end position="151"/>
    </location>
</feature>
<dbReference type="EMBL" id="SDEE01000195">
    <property type="protein sequence ID" value="RXW19570.1"/>
    <property type="molecule type" value="Genomic_DNA"/>
</dbReference>
<reference evidence="3 4" key="1">
    <citation type="submission" date="2019-01" db="EMBL/GenBank/DDBJ databases">
        <title>Draft genome sequence of Psathyrella aberdarensis IHI B618.</title>
        <authorList>
            <person name="Buettner E."/>
            <person name="Kellner H."/>
        </authorList>
    </citation>
    <scope>NUCLEOTIDE SEQUENCE [LARGE SCALE GENOMIC DNA]</scope>
    <source>
        <strain evidence="3 4">IHI B618</strain>
    </source>
</reference>
<feature type="region of interest" description="Disordered" evidence="1">
    <location>
        <begin position="321"/>
        <end position="343"/>
    </location>
</feature>
<evidence type="ECO:0000256" key="1">
    <source>
        <dbReference type="SAM" id="MobiDB-lite"/>
    </source>
</evidence>
<comment type="caution">
    <text evidence="3">The sequence shown here is derived from an EMBL/GenBank/DDBJ whole genome shotgun (WGS) entry which is preliminary data.</text>
</comment>
<feature type="compositionally biased region" description="Polar residues" evidence="1">
    <location>
        <begin position="57"/>
        <end position="70"/>
    </location>
</feature>
<accession>A0A4Q2DHY8</accession>
<feature type="compositionally biased region" description="Low complexity" evidence="1">
    <location>
        <begin position="26"/>
        <end position="37"/>
    </location>
</feature>
<feature type="compositionally biased region" description="Polar residues" evidence="1">
    <location>
        <begin position="268"/>
        <end position="277"/>
    </location>
</feature>
<sequence>MTPEGQPLYSIATPVERSTPESDHTPSPNVSPSPNQSTDSIHPVARSHSHRRKALKSRTTINRLDHSNVSSGHVETTVGVITYPNSTAGIDSREQPEVALDLCEEKRVLTIEAAPFALDTTQIPRVEGRGRASATEGGPQHDEAESSDEEWVLVTEKNTSKTLQKRAKVEESSWDFVGPDDKHYKWQLLVQSPVLVIIDKTMVVPLARYRRAKLGIVSRPRKGFLEILPVGCPMMDLIVSTFVTFMKHWVLPLDIVEETSESIVSVITNSTRSSSEGQVAPPNTLPPTKSQSSPPSPPIPSRFQTAAYLARKHSVSPLRKTLSLPPYARGAPLDPPSIVEVNQ</sequence>
<feature type="compositionally biased region" description="Basic residues" evidence="1">
    <location>
        <begin position="45"/>
        <end position="56"/>
    </location>
</feature>
<gene>
    <name evidence="3" type="ORF">EST38_g6290</name>
</gene>